<keyword evidence="4" id="KW-1185">Reference proteome</keyword>
<protein>
    <submittedName>
        <fullName evidence="3">Por secretion system C-terminal sorting domain-containing protein</fullName>
    </submittedName>
</protein>
<sequence length="964" mass="103348">MHKLSTSIIPLLLFALLATLKSYAEGTKEISPKSSSISALLLMPDRNTGSYKGASDDNRIRFNIANIGEKFYYGFNWQEYGSSSNVGTNMYIRIYAPNGDLAAGPIQLPNSGDGYISSYTRAVNGPNLGSATNGYDAKVFIPTTTGEHYIEIYRSSDKGKTQVAAAENNDSRSKSPYFDFTVATTSGERKPGRVFCKKWGLVAVNSKFEPDADASASPIIYSYSTDETILKVTFQDGFKPIAYDIALNDYGVVNKGNWIEDRKSINSPDSPELVGGYKLFLNSPERSLYPVTPITSAAQFASLPVTGCGGGYVLHFVMPAAGDARLQLDLNGKAGFDEGTSDRIIEVPNAKFGDNAVAWDGKDGLGNVVKSGTKMSISAVYQRGRFNIPIYDAEINANGFNIETIAPISLPNNRLYWDDSALKNVGTGNCNTSNAQNNFTGAGLNRTLLGSLSPAHAWNGDGNLKLTLPAPSVGNNDENGFQCDDFGNVRVINSWGWALQSSSSSTTLTFGCFTIGGNVFHDANGLKNNLVNQTETGSGTNVSGALNAILVGTDGKVVATVPVNANGSYSFNNVIGYTFNVILSTTAGVVGQLAPGPSLPSGWANAGEQIGITTGEGVDKVTDGNIEITVTGNITNINFGIQQPPVADPKTYFADNSLFFSNPEGFPSIPGYQAVAASALDGGYPTKGSLSGSDIEDCAKAGSCNASKSFTIETLKTNTKVYYDYGSGPVEITAGTSIPDFDVTKLYIYGQTGSGAGGNPFGFTYSMTDEAGLKSQATTYDISTNGPLPVTLISFEVKSAEQTAQLYWATSEETNSDRFEVQRSMDGKTWSAIGEVDAVGESKVNREYSYTDKMPGRGENLYRLKMIDLDGTFAYSRINKANFEFGFETAIYPNPVSEQLHLKVSDWSQVKSIEIFDLKGNKVYFSGTTVSDTVNVQNLNPGVYLVQITLKDAAIEKHKIIHIR</sequence>
<keyword evidence="1" id="KW-0732">Signal</keyword>
<dbReference type="EMBL" id="FNXY01000006">
    <property type="protein sequence ID" value="SEJ27591.1"/>
    <property type="molecule type" value="Genomic_DNA"/>
</dbReference>
<dbReference type="RefSeq" id="WP_090337929.1">
    <property type="nucleotide sequence ID" value="NZ_FNXY01000006.1"/>
</dbReference>
<feature type="chain" id="PRO_5011536570" evidence="1">
    <location>
        <begin position="25"/>
        <end position="964"/>
    </location>
</feature>
<evidence type="ECO:0000259" key="2">
    <source>
        <dbReference type="Pfam" id="PF18962"/>
    </source>
</evidence>
<name>A0A1H6XEN6_9BACT</name>
<dbReference type="NCBIfam" id="TIGR04183">
    <property type="entry name" value="Por_Secre_tail"/>
    <property type="match status" value="1"/>
</dbReference>
<feature type="domain" description="Secretion system C-terminal sorting" evidence="2">
    <location>
        <begin position="891"/>
        <end position="961"/>
    </location>
</feature>
<proteinExistence type="predicted"/>
<evidence type="ECO:0000313" key="4">
    <source>
        <dbReference type="Proteomes" id="UP000199532"/>
    </source>
</evidence>
<organism evidence="3 4">
    <name type="scientific">Dyadobacter koreensis</name>
    <dbReference type="NCBI Taxonomy" id="408657"/>
    <lineage>
        <taxon>Bacteria</taxon>
        <taxon>Pseudomonadati</taxon>
        <taxon>Bacteroidota</taxon>
        <taxon>Cytophagia</taxon>
        <taxon>Cytophagales</taxon>
        <taxon>Spirosomataceae</taxon>
        <taxon>Dyadobacter</taxon>
    </lineage>
</organism>
<dbReference type="InterPro" id="IPR013783">
    <property type="entry name" value="Ig-like_fold"/>
</dbReference>
<dbReference type="STRING" id="408657.SAMN04487995_3909"/>
<dbReference type="OrthoDB" id="958186at2"/>
<dbReference type="AlphaFoldDB" id="A0A1H6XEN6"/>
<evidence type="ECO:0000313" key="3">
    <source>
        <dbReference type="EMBL" id="SEJ27591.1"/>
    </source>
</evidence>
<reference evidence="3 4" key="1">
    <citation type="submission" date="2016-10" db="EMBL/GenBank/DDBJ databases">
        <authorList>
            <person name="de Groot N.N."/>
        </authorList>
    </citation>
    <scope>NUCLEOTIDE SEQUENCE [LARGE SCALE GENOMIC DNA]</scope>
    <source>
        <strain evidence="3 4">DSM 19938</strain>
    </source>
</reference>
<evidence type="ECO:0000256" key="1">
    <source>
        <dbReference type="SAM" id="SignalP"/>
    </source>
</evidence>
<dbReference type="InterPro" id="IPR026444">
    <property type="entry name" value="Secre_tail"/>
</dbReference>
<dbReference type="Proteomes" id="UP000199532">
    <property type="component" value="Unassembled WGS sequence"/>
</dbReference>
<gene>
    <name evidence="3" type="ORF">SAMN04487995_3909</name>
</gene>
<accession>A0A1H6XEN6</accession>
<dbReference type="Gene3D" id="2.60.40.10">
    <property type="entry name" value="Immunoglobulins"/>
    <property type="match status" value="1"/>
</dbReference>
<dbReference type="Pfam" id="PF18962">
    <property type="entry name" value="Por_Secre_tail"/>
    <property type="match status" value="1"/>
</dbReference>
<feature type="signal peptide" evidence="1">
    <location>
        <begin position="1"/>
        <end position="24"/>
    </location>
</feature>